<feature type="region of interest" description="Disordered" evidence="1">
    <location>
        <begin position="1"/>
        <end position="162"/>
    </location>
</feature>
<feature type="compositionally biased region" description="Basic and acidic residues" evidence="1">
    <location>
        <begin position="2112"/>
        <end position="2132"/>
    </location>
</feature>
<proteinExistence type="predicted"/>
<evidence type="ECO:0000313" key="4">
    <source>
        <dbReference type="Proteomes" id="UP000221165"/>
    </source>
</evidence>
<accession>A0A2C6LCF0</accession>
<feature type="compositionally biased region" description="Polar residues" evidence="1">
    <location>
        <begin position="1257"/>
        <end position="1266"/>
    </location>
</feature>
<feature type="compositionally biased region" description="Basic and acidic residues" evidence="1">
    <location>
        <begin position="191"/>
        <end position="219"/>
    </location>
</feature>
<feature type="compositionally biased region" description="Basic and acidic residues" evidence="1">
    <location>
        <begin position="592"/>
        <end position="601"/>
    </location>
</feature>
<dbReference type="InterPro" id="IPR019559">
    <property type="entry name" value="Cullin_neddylation_domain"/>
</dbReference>
<feature type="region of interest" description="Disordered" evidence="1">
    <location>
        <begin position="1494"/>
        <end position="1517"/>
    </location>
</feature>
<feature type="region of interest" description="Disordered" evidence="1">
    <location>
        <begin position="1700"/>
        <end position="1749"/>
    </location>
</feature>
<feature type="compositionally biased region" description="Low complexity" evidence="1">
    <location>
        <begin position="1707"/>
        <end position="1722"/>
    </location>
</feature>
<feature type="region of interest" description="Disordered" evidence="1">
    <location>
        <begin position="2443"/>
        <end position="2525"/>
    </location>
</feature>
<dbReference type="Gene3D" id="1.10.10.10">
    <property type="entry name" value="Winged helix-like DNA-binding domain superfamily/Winged helix DNA-binding domain"/>
    <property type="match status" value="1"/>
</dbReference>
<feature type="region of interest" description="Disordered" evidence="1">
    <location>
        <begin position="2085"/>
        <end position="2174"/>
    </location>
</feature>
<feature type="region of interest" description="Disordered" evidence="1">
    <location>
        <begin position="562"/>
        <end position="601"/>
    </location>
</feature>
<feature type="compositionally biased region" description="Low complexity" evidence="1">
    <location>
        <begin position="1872"/>
        <end position="1882"/>
    </location>
</feature>
<feature type="compositionally biased region" description="Basic and acidic residues" evidence="1">
    <location>
        <begin position="276"/>
        <end position="285"/>
    </location>
</feature>
<dbReference type="GeneID" id="94424943"/>
<keyword evidence="4" id="KW-1185">Reference proteome</keyword>
<dbReference type="InterPro" id="IPR036317">
    <property type="entry name" value="Cullin_homology_sf"/>
</dbReference>
<feature type="region of interest" description="Disordered" evidence="1">
    <location>
        <begin position="3736"/>
        <end position="3764"/>
    </location>
</feature>
<feature type="compositionally biased region" description="Acidic residues" evidence="1">
    <location>
        <begin position="402"/>
        <end position="413"/>
    </location>
</feature>
<feature type="region of interest" description="Disordered" evidence="1">
    <location>
        <begin position="183"/>
        <end position="222"/>
    </location>
</feature>
<feature type="compositionally biased region" description="Basic and acidic residues" evidence="1">
    <location>
        <begin position="95"/>
        <end position="108"/>
    </location>
</feature>
<feature type="region of interest" description="Disordered" evidence="1">
    <location>
        <begin position="2543"/>
        <end position="2572"/>
    </location>
</feature>
<feature type="compositionally biased region" description="Basic and acidic residues" evidence="1">
    <location>
        <begin position="2503"/>
        <end position="2517"/>
    </location>
</feature>
<evidence type="ECO:0000313" key="3">
    <source>
        <dbReference type="EMBL" id="PHJ24623.1"/>
    </source>
</evidence>
<feature type="compositionally biased region" description="Low complexity" evidence="1">
    <location>
        <begin position="1378"/>
        <end position="1399"/>
    </location>
</feature>
<feature type="compositionally biased region" description="Basic and acidic residues" evidence="1">
    <location>
        <begin position="329"/>
        <end position="344"/>
    </location>
</feature>
<evidence type="ECO:0000259" key="2">
    <source>
        <dbReference type="SMART" id="SM00884"/>
    </source>
</evidence>
<dbReference type="SMART" id="SM00884">
    <property type="entry name" value="Cullin_Nedd8"/>
    <property type="match status" value="1"/>
</dbReference>
<feature type="compositionally biased region" description="Basic and acidic residues" evidence="1">
    <location>
        <begin position="247"/>
        <end position="264"/>
    </location>
</feature>
<feature type="compositionally biased region" description="Polar residues" evidence="1">
    <location>
        <begin position="345"/>
        <end position="354"/>
    </location>
</feature>
<feature type="region of interest" description="Disordered" evidence="1">
    <location>
        <begin position="3991"/>
        <end position="4047"/>
    </location>
</feature>
<protein>
    <recommendedName>
        <fullName evidence="2">Cullin neddylation domain-containing protein</fullName>
    </recommendedName>
</protein>
<feature type="region of interest" description="Disordered" evidence="1">
    <location>
        <begin position="2915"/>
        <end position="2939"/>
    </location>
</feature>
<feature type="compositionally biased region" description="Basic and acidic residues" evidence="1">
    <location>
        <begin position="3991"/>
        <end position="4015"/>
    </location>
</feature>
<feature type="region of interest" description="Disordered" evidence="1">
    <location>
        <begin position="941"/>
        <end position="967"/>
    </location>
</feature>
<feature type="compositionally biased region" description="Basic and acidic residues" evidence="1">
    <location>
        <begin position="296"/>
        <end position="310"/>
    </location>
</feature>
<feature type="compositionally biased region" description="Polar residues" evidence="1">
    <location>
        <begin position="888"/>
        <end position="897"/>
    </location>
</feature>
<feature type="compositionally biased region" description="Basic and acidic residues" evidence="1">
    <location>
        <begin position="2721"/>
        <end position="2733"/>
    </location>
</feature>
<feature type="region of interest" description="Disordered" evidence="1">
    <location>
        <begin position="3835"/>
        <end position="3867"/>
    </location>
</feature>
<feature type="compositionally biased region" description="Basic and acidic residues" evidence="1">
    <location>
        <begin position="24"/>
        <end position="41"/>
    </location>
</feature>
<feature type="region of interest" description="Disordered" evidence="1">
    <location>
        <begin position="845"/>
        <end position="900"/>
    </location>
</feature>
<feature type="region of interest" description="Disordered" evidence="1">
    <location>
        <begin position="3635"/>
        <end position="3674"/>
    </location>
</feature>
<feature type="region of interest" description="Disordered" evidence="1">
    <location>
        <begin position="3592"/>
        <end position="3618"/>
    </location>
</feature>
<dbReference type="SUPFAM" id="SSF75632">
    <property type="entry name" value="Cullin homology domain"/>
    <property type="match status" value="1"/>
</dbReference>
<dbReference type="RefSeq" id="XP_067926295.1">
    <property type="nucleotide sequence ID" value="XM_068061732.1"/>
</dbReference>
<feature type="compositionally biased region" description="Low complexity" evidence="1">
    <location>
        <begin position="1436"/>
        <end position="1472"/>
    </location>
</feature>
<comment type="caution">
    <text evidence="3">The sequence shown here is derived from an EMBL/GenBank/DDBJ whole genome shotgun (WGS) entry which is preliminary data.</text>
</comment>
<reference evidence="3 4" key="1">
    <citation type="journal article" date="2017" name="Int. J. Parasitol.">
        <title>The genome of the protozoan parasite Cystoisospora suis and a reverse vaccinology approach to identify vaccine candidates.</title>
        <authorList>
            <person name="Palmieri N."/>
            <person name="Shrestha A."/>
            <person name="Ruttkowski B."/>
            <person name="Beck T."/>
            <person name="Vogl C."/>
            <person name="Tomley F."/>
            <person name="Blake D.P."/>
            <person name="Joachim A."/>
        </authorList>
    </citation>
    <scope>NUCLEOTIDE SEQUENCE [LARGE SCALE GENOMIC DNA]</scope>
    <source>
        <strain evidence="3 4">Wien I</strain>
    </source>
</reference>
<feature type="compositionally biased region" description="Basic and acidic residues" evidence="1">
    <location>
        <begin position="2479"/>
        <end position="2496"/>
    </location>
</feature>
<dbReference type="VEuPathDB" id="ToxoDB:CSUI_001526"/>
<feature type="region of interest" description="Disordered" evidence="1">
    <location>
        <begin position="2710"/>
        <end position="2741"/>
    </location>
</feature>
<feature type="compositionally biased region" description="Basic and acidic residues" evidence="1">
    <location>
        <begin position="848"/>
        <end position="886"/>
    </location>
</feature>
<feature type="compositionally biased region" description="Polar residues" evidence="1">
    <location>
        <begin position="144"/>
        <end position="154"/>
    </location>
</feature>
<dbReference type="InterPro" id="IPR036390">
    <property type="entry name" value="WH_DNA-bd_sf"/>
</dbReference>
<dbReference type="Proteomes" id="UP000221165">
    <property type="component" value="Unassembled WGS sequence"/>
</dbReference>
<feature type="compositionally biased region" description="Polar residues" evidence="1">
    <location>
        <begin position="3600"/>
        <end position="3617"/>
    </location>
</feature>
<feature type="compositionally biased region" description="Polar residues" evidence="1">
    <location>
        <begin position="1307"/>
        <end position="1320"/>
    </location>
</feature>
<gene>
    <name evidence="3" type="ORF">CSUI_001526</name>
</gene>
<feature type="region of interest" description="Disordered" evidence="1">
    <location>
        <begin position="790"/>
        <end position="833"/>
    </location>
</feature>
<evidence type="ECO:0000256" key="1">
    <source>
        <dbReference type="SAM" id="MobiDB-lite"/>
    </source>
</evidence>
<dbReference type="EMBL" id="MIGC01000612">
    <property type="protein sequence ID" value="PHJ24623.1"/>
    <property type="molecule type" value="Genomic_DNA"/>
</dbReference>
<feature type="compositionally biased region" description="Polar residues" evidence="1">
    <location>
        <begin position="4029"/>
        <end position="4038"/>
    </location>
</feature>
<feature type="region of interest" description="Disordered" evidence="1">
    <location>
        <begin position="1431"/>
        <end position="1473"/>
    </location>
</feature>
<feature type="compositionally biased region" description="Low complexity" evidence="1">
    <location>
        <begin position="566"/>
        <end position="590"/>
    </location>
</feature>
<dbReference type="SUPFAM" id="SSF46785">
    <property type="entry name" value="Winged helix' DNA-binding domain"/>
    <property type="match status" value="1"/>
</dbReference>
<feature type="compositionally biased region" description="Low complexity" evidence="1">
    <location>
        <begin position="2915"/>
        <end position="2925"/>
    </location>
</feature>
<feature type="compositionally biased region" description="Polar residues" evidence="1">
    <location>
        <begin position="3850"/>
        <end position="3864"/>
    </location>
</feature>
<name>A0A2C6LCF0_9APIC</name>
<feature type="compositionally biased region" description="Polar residues" evidence="1">
    <location>
        <begin position="3636"/>
        <end position="3646"/>
    </location>
</feature>
<dbReference type="InterPro" id="IPR036388">
    <property type="entry name" value="WH-like_DNA-bd_sf"/>
</dbReference>
<feature type="domain" description="Cullin neddylation" evidence="2">
    <location>
        <begin position="4049"/>
        <end position="4117"/>
    </location>
</feature>
<feature type="region of interest" description="Disordered" evidence="1">
    <location>
        <begin position="1296"/>
        <end position="1333"/>
    </location>
</feature>
<organism evidence="3 4">
    <name type="scientific">Cystoisospora suis</name>
    <dbReference type="NCBI Taxonomy" id="483139"/>
    <lineage>
        <taxon>Eukaryota</taxon>
        <taxon>Sar</taxon>
        <taxon>Alveolata</taxon>
        <taxon>Apicomplexa</taxon>
        <taxon>Conoidasida</taxon>
        <taxon>Coccidia</taxon>
        <taxon>Eucoccidiorida</taxon>
        <taxon>Eimeriorina</taxon>
        <taxon>Sarcocystidae</taxon>
        <taxon>Cystoisospora</taxon>
    </lineage>
</organism>
<feature type="region of interest" description="Disordered" evidence="1">
    <location>
        <begin position="1245"/>
        <end position="1266"/>
    </location>
</feature>
<feature type="compositionally biased region" description="Basic and acidic residues" evidence="1">
    <location>
        <begin position="2449"/>
        <end position="2462"/>
    </location>
</feature>
<dbReference type="Gene3D" id="3.30.230.130">
    <property type="entry name" value="Cullin, Chain C, Domain 2"/>
    <property type="match status" value="1"/>
</dbReference>
<sequence>MKRKVKRKEKDEEKRRNSQQTKTAKNEGISKRGEKKERRGETGCVASSSLKKQKVEKGGPQKKMKSLGKSEGESDKTNVTAKDCTSPKTTGAVRKRIEDGREPNHVGEEHDEQEEDTRTWQRSRKAVVPELSQDRLCTEPAQIITRSSNTSNAGKRTERRRGGILSSLSLSLYPPHRTTRKKVVVWPTSESRAEKCMEKGGEGGDEGDVKKKEKGELHDRRTRYGKRKVCVLSSSFVVRDITARSSKTADAEGEEGKDRGRLDRTASSVENRRRRTPEEMSETARHHYSLRTVTSYERKLGQKTRGRSEEGEKEEEMCRTQEAVTQTLRETKEEGQDDTEERKNTGGNSRSAYCTENAPARDESTHQHSPSSLDKCAIGPGLLGGHSQLRREDIEKSSSQSEDGEDEGEELQEDDKGAFGSNDVADAATGKVTTESERRLRCCQLCCRHYADIFRKSSLERREDLSETSLPGHGFLERGLDHVLSQEDVYPLPRLAFEHQCIAREQGHESLYDKLHIAPPEPGSSVFCEGEEGRGSSSRMYGNAVPTCRIFCRNNRQEASVRGKTLSPMLLPPSSSSSLYSSDVSVSLPPEGEGRTEGKRSGIEACTDRRRGTPSVGSLSSAAPAVLSGAHRPLCAVMEEETQELEDGCLRPGEFERRRRHEGRGEDLRTSFAERVRCDSSVYCTAVIASESIQEPASGGTQETSGMIGRCRHYGNVGKKGTNDDMSAWGLSSWLVQRVRELGLERTPLTPCDLHSMTLEEGVACIIELWLKPWLKAFDDSCCILKTEESSRRRGETDGGHNEEEVRGRRQGERRLSEEEQKKNKKERKETEEIKRERGCLSVNFSEDGTKRPVGEDQENRTKEPKIGRGKEDETRSSMRNLERRQQGVASSMSSHASGEAAHRLGEVIVEEECQAVVDLADCRRSSTSCLTKRIRAHRRRTSHDDGVVSEAQKGHKGKAGKNVEDTTGDANGDGIFCSCKDSDDCLLSKQEDVLTKDQERHDEDDHGITTSKEGLGACSHGVHAPSVWQEDRHSATPPPRLDSKAVDGIAISPTERIRVTGVYSRRDGEDWMRERTGKITCPRRINSCCHLPRGETVLHCVYDKTPIRNFSERKKSCSLTTSQEKDAVTGYVSSKRRCSDRPSLPSQVMLLNAYQLVQYFGDTEKGAMVLRALYADTLEFWLRKHIQRIFHFFGGLSSSPRTGDQSTHHRGGTSNRHVIQCHHNKNTPLNTSCPDLSRVSKPYNSHKDVTLPRYPSTHTHSPDGSFTFSSSSSSLSLSNSSELCSSRRALLLSPSLPEKESASSSDMRPSNLLSQEFCQSRSPRERSSSSSACQPPGCFCCSHPSSASLYNSQSTSCLLSHRRRLPSCGSTPDGDSFSRTHSSSGSPSTASSSSYRPSLQTPSPGSIGRPCTNDSSSPFRRMLFLHPASSPNRVAPSVTSSHSPLSSSSLSSGLAVSSHSSSSRSSDSSTDVAPLTMPSHLFFRGQGVMENNDSAFTPSHAPPCSRGRKSKGFSSDGSLSVEMVKNSFSNIGQRPGKLPQDESVFDTLRVKVGRDIRFASSFLQCFVDLWQAYGGLVHSLLRCMSCLDVLSPVPKGDGRDLIQTALHIFEATAYSGSFRSIVIRGLTHAIAGYRRFLRSQKPHWMNPLATLATSSASSFVPPSSSPASECFPSSQHFSLSELTPTSSSSPFCCSSHSVHRNDKDSSISSSSSVPTWLPSSSGGSDSPRVRTEEDQQQEDEPTGRTTRFPIRSSSLSLTSCHTSAAPQGDSSSILNSSCTHAGRTASLAARHPYCLSVPPKLFRSVLYVLLCLSSPETTTLVERRISSVSSSLFSSPLSFCCESIAGVSLFSSNSQELLTRPLRRTAGADGGADSPSSPSSAYTQDHHRVRRRQSSRNACGETCPSLILAARPSSMTAIEREREEVQGDGTSVSHSSGSACSFSRTDSQVSSLYLGSSGASLLGQKGRFPGISTTWRRERTEEKDYACDLSSWRSHKAEERNEDKEKHCFTWLYDSGEREDRSGSFRVGSRLIAWKSVSLGGYDEFIETAVLTDSAEKNKRSLLLHYDLLLEDDSKTGERREKNLLSDLSTPGSKFGPPAVSLHLGRSRPTRQREELKDEGPSEEQLKRDRFSPSSSGLFEDTSPRVASSALRVDRDRSRRRGGSAYQREEAREAAPKMLALSSVNRLFSLEFLHHRWSDTTKRRDRPNEGTGDVRVVENTRVQDARCPRQPAQAYYYCKRIWNDLYAAILLESETYYRQMAHQWRKADLFFGSRTSSNQYQKQTKHAEWKDRFSVSSSSSLLSPVEKESSLSPSSPYSSVEKRCVHPAVDSEYLWKVRAPHYTEQVERLFEEEDALFLCLGFCKRLRQAVNTRGIQACLLSSDPSCILHSIQGFTSCLFSNWVNLLSSASLTFPGVSRVHCSSRRGKQEGREENCERISLALASHPNHGGDRNGADEKTNRVDSSGEEEVQNFTDLLSPERGEEGGRKDGEEGERRKRRRTGQRELNHDDGDVKEMEESDEFRRKSRMISLEDVEIAERYKETSPTLNAKRKPPKPRCVPGSENTEKPNEKSLLSTCLTWRKEEGSKKNDTISYDEEEGGTRASCRTHVTKNRPRSCLASSSGVTNDSHKKDVSACAVPLGPNQTPAISSGETRFSSFSILHGLSEEENSNAHEVPVSSQGATCPISFFCLRCGKSYSRRLCGVGERSGHETLQEMEQENSIRLRTKPDKNSELSPRNPAKLLPGGEDHLFFSVPNQKQVERCIDCKLRRVSDLLGCSYRLLSFYDRHKSCPVSSKSSASFPSLLARLFQSALEQSLLKAAEHVEQEWKRRFPGGGRKSRRFFQRKLREDDEGGNDIPERMTAGINRNSQSVQDCNFTVINHSSSPKTPLTRDEEVATEAFASPFSNQEEILSVTQSTTTPSQSYDQETRQKQKNTSVKKEIEKEDIYVMGYRDDGDDDKREKQDFWSSMREILRVIYNFNVLLIEEFQGDKALKQAAHEVVGRPPISHVLAAMLPWYWWFLLSEDLMDEWEGGHDAFKERLRTVYFALMKERDTFFKGLRVLLTQQLLISRERRGEGARSGRERFPTRSRPRQNSLLKVLSMAVCAMGLAATDDDSREDGLRISRMLEDMVGSSLLNSSFSAFLDRANLSQMQNGRGQNCPHHCRQTSFLADRGIALSSRESLFSSSPMTYSSSSSALGAATSVKGSLGERASAFSFVRYGSSEPQTEYSMLPGRDFPTDGGECLRRKEEKTGDRTRVLKAPSRDVSACTAGNHEFTSSVASATCERSPGASLSSGSGFSLTPLMRDRAETEEGKQQQVQEGSLGCVQVEETKSVIARCIPRVEVKVLRSNCWPPDVERVCLEGELQERGYERATVEVWSGEDEEEMKGVTGSRVDPALVPVVIPTLSRGTLAAGVSYGSSSSIVAESSSSPPCTRVCTQSSAVLASAQSSSSTPHAPGLDFSSRSSYSPSHLRSPFLLSVSQPAMVRGAPVSTDGSSSQTSSYRTPVLAASASIFCSPSPRPRESSSCLEDHSLLLSSTCVPSGVILPRPLNLAKDAFTAFYRNRFPSRRLEWRLTLGEVHLVCRWKPHQQRHRGSPRTTPVDRNSVGSLSYGDSSAAGENSLFPAMDVASRRGSSITPTSLNPGKARLTSKGNRPSGRLHRSSNFADGDSEEVITCEGEKTLSTMEYGSDTRFLTEVNTEEEEEAIEIRLPPLAAVVLLQFDEACVGDCVDPDTSGSKDRQNTITEEEREDQVQQKSNPISKKRISFRSLQLLTGIPYGDLCDAILTLSQPSCPFLLLTTPSPIRARTTSAPSSTSSVSCGCQLVRASTCQTDKRRENTRKIFPSSPASGSEPRQQSSLGKSAYVDRDDNVLLESNKENKRRKQPAECLSSSVGETSLCVEYLPQSDSLFELNLPSGVWNESRGSHSCLHSDEMPCMNALNDKSASVHSSLSSSLLSPHQTLPRKKSIFVISLPWLSRRLFGEDPSGVEKMKRGQDKVTRTEGERVGHTRDLGAGPICERKDCTMRSSGDTTNGLEGGTTDNRETAGERKYLVDGVIVKSLKHANGRALSEDEIIHAVEKAVKAFRVDRAAVRKALQSLVEREYILVTQKQAREQVDNTCPS</sequence>
<feature type="region of interest" description="Disordered" evidence="1">
    <location>
        <begin position="241"/>
        <end position="431"/>
    </location>
</feature>
<feature type="region of interest" description="Disordered" evidence="1">
    <location>
        <begin position="1369"/>
        <end position="1414"/>
    </location>
</feature>
<feature type="region of interest" description="Disordered" evidence="1">
    <location>
        <begin position="1866"/>
        <end position="1901"/>
    </location>
</feature>